<evidence type="ECO:0000259" key="3">
    <source>
        <dbReference type="PROSITE" id="PS51390"/>
    </source>
</evidence>
<dbReference type="GO" id="GO:0005615">
    <property type="term" value="C:extracellular space"/>
    <property type="evidence" value="ECO:0007669"/>
    <property type="project" value="TreeGrafter"/>
</dbReference>
<dbReference type="Ensembl" id="ENSJJAT00000018273.1">
    <property type="protein sequence ID" value="ENSJJAP00000011795.1"/>
    <property type="gene ID" value="ENSJJAG00000015024.1"/>
</dbReference>
<reference evidence="4" key="1">
    <citation type="submission" date="2025-08" db="UniProtKB">
        <authorList>
            <consortium name="Ensembl"/>
        </authorList>
    </citation>
    <scope>IDENTIFICATION</scope>
</reference>
<dbReference type="InterPro" id="IPR036645">
    <property type="entry name" value="Elafin-like_sf"/>
</dbReference>
<sequence length="130" mass="13772">MRCLISLALGLLAVEVALALEPVFTAAQSMCPKASSEKEMSCTQNCRSNQDCEGNAVCCPSSCGLTCKTPINLDAPKAGRCPWVSPQIIPSESCSEQNECSTDSDCEGNEKCCTSRCAMKCVVPQAVILQ</sequence>
<dbReference type="Proteomes" id="UP000694385">
    <property type="component" value="Unassembled WGS sequence"/>
</dbReference>
<dbReference type="CDD" id="cd00199">
    <property type="entry name" value="WAP"/>
    <property type="match status" value="1"/>
</dbReference>
<dbReference type="GO" id="GO:0045087">
    <property type="term" value="P:innate immune response"/>
    <property type="evidence" value="ECO:0007669"/>
    <property type="project" value="TreeGrafter"/>
</dbReference>
<dbReference type="Gene3D" id="4.10.75.10">
    <property type="entry name" value="Elafin-like"/>
    <property type="match status" value="2"/>
</dbReference>
<evidence type="ECO:0000313" key="5">
    <source>
        <dbReference type="Proteomes" id="UP000694385"/>
    </source>
</evidence>
<dbReference type="SUPFAM" id="SSF57256">
    <property type="entry name" value="Elafin-like"/>
    <property type="match status" value="2"/>
</dbReference>
<gene>
    <name evidence="4" type="primary">LOC101606540</name>
</gene>
<dbReference type="PANTHER" id="PTHR19441:SF27">
    <property type="entry name" value="WHEY ACIDIC PROTEIN"/>
    <property type="match status" value="1"/>
</dbReference>
<reference evidence="4" key="2">
    <citation type="submission" date="2025-09" db="UniProtKB">
        <authorList>
            <consortium name="Ensembl"/>
        </authorList>
    </citation>
    <scope>IDENTIFICATION</scope>
</reference>
<keyword evidence="5" id="KW-1185">Reference proteome</keyword>
<dbReference type="GO" id="GO:0004867">
    <property type="term" value="F:serine-type endopeptidase inhibitor activity"/>
    <property type="evidence" value="ECO:0007669"/>
    <property type="project" value="TreeGrafter"/>
</dbReference>
<dbReference type="GO" id="GO:0019731">
    <property type="term" value="P:antibacterial humoral response"/>
    <property type="evidence" value="ECO:0007669"/>
    <property type="project" value="TreeGrafter"/>
</dbReference>
<feature type="domain" description="WAP" evidence="3">
    <location>
        <begin position="24"/>
        <end position="71"/>
    </location>
</feature>
<keyword evidence="1" id="KW-0646">Protease inhibitor</keyword>
<dbReference type="InterPro" id="IPR008197">
    <property type="entry name" value="WAP_dom"/>
</dbReference>
<evidence type="ECO:0000256" key="1">
    <source>
        <dbReference type="ARBA" id="ARBA00022690"/>
    </source>
</evidence>
<name>A0A8C5KKY5_JACJA</name>
<accession>A0A8C5KKY5</accession>
<dbReference type="AlphaFoldDB" id="A0A8C5KKY5"/>
<dbReference type="OMA" id="PQGTKCC"/>
<evidence type="ECO:0000313" key="4">
    <source>
        <dbReference type="Ensembl" id="ENSJJAP00000011795.1"/>
    </source>
</evidence>
<proteinExistence type="predicted"/>
<dbReference type="PANTHER" id="PTHR19441">
    <property type="entry name" value="WHEY ACDIC PROTEIN WAP"/>
    <property type="match status" value="1"/>
</dbReference>
<protein>
    <submittedName>
        <fullName evidence="4">Whey acidic protein</fullName>
    </submittedName>
</protein>
<dbReference type="InterPro" id="IPR050514">
    <property type="entry name" value="WAP_four-disulfide_core"/>
</dbReference>
<feature type="signal peptide" evidence="2">
    <location>
        <begin position="1"/>
        <end position="19"/>
    </location>
</feature>
<dbReference type="SMART" id="SM00217">
    <property type="entry name" value="WAP"/>
    <property type="match status" value="2"/>
</dbReference>
<feature type="domain" description="WAP" evidence="3">
    <location>
        <begin position="74"/>
        <end position="125"/>
    </location>
</feature>
<evidence type="ECO:0000256" key="2">
    <source>
        <dbReference type="SAM" id="SignalP"/>
    </source>
</evidence>
<organism evidence="4 5">
    <name type="scientific">Jaculus jaculus</name>
    <name type="common">Lesser Egyptian jerboa</name>
    <dbReference type="NCBI Taxonomy" id="51337"/>
    <lineage>
        <taxon>Eukaryota</taxon>
        <taxon>Metazoa</taxon>
        <taxon>Chordata</taxon>
        <taxon>Craniata</taxon>
        <taxon>Vertebrata</taxon>
        <taxon>Euteleostomi</taxon>
        <taxon>Mammalia</taxon>
        <taxon>Eutheria</taxon>
        <taxon>Euarchontoglires</taxon>
        <taxon>Glires</taxon>
        <taxon>Rodentia</taxon>
        <taxon>Myomorpha</taxon>
        <taxon>Dipodoidea</taxon>
        <taxon>Dipodidae</taxon>
        <taxon>Dipodinae</taxon>
        <taxon>Jaculus</taxon>
    </lineage>
</organism>
<dbReference type="Pfam" id="PF00095">
    <property type="entry name" value="WAP"/>
    <property type="match status" value="2"/>
</dbReference>
<feature type="chain" id="PRO_5034159881" evidence="2">
    <location>
        <begin position="20"/>
        <end position="130"/>
    </location>
</feature>
<dbReference type="GeneTree" id="ENSGT00730000111762"/>
<keyword evidence="2" id="KW-0732">Signal</keyword>
<dbReference type="PROSITE" id="PS51390">
    <property type="entry name" value="WAP"/>
    <property type="match status" value="2"/>
</dbReference>
<dbReference type="PRINTS" id="PR00003">
    <property type="entry name" value="4DISULPHCORE"/>
</dbReference>